<dbReference type="Proteomes" id="UP000288805">
    <property type="component" value="Unassembled WGS sequence"/>
</dbReference>
<comment type="caution">
    <text evidence="2">The sequence shown here is derived from an EMBL/GenBank/DDBJ whole genome shotgun (WGS) entry which is preliminary data.</text>
</comment>
<dbReference type="InterPro" id="IPR052929">
    <property type="entry name" value="RNase_H-like_EbsB-rel"/>
</dbReference>
<gene>
    <name evidence="2" type="ORF">CK203_106730</name>
</gene>
<evidence type="ECO:0000259" key="1">
    <source>
        <dbReference type="Pfam" id="PF13456"/>
    </source>
</evidence>
<dbReference type="InterPro" id="IPR002156">
    <property type="entry name" value="RNaseH_domain"/>
</dbReference>
<dbReference type="PANTHER" id="PTHR47074:SF48">
    <property type="entry name" value="POLYNUCLEOTIDYL TRANSFERASE, RIBONUCLEASE H-LIKE SUPERFAMILY PROTEIN"/>
    <property type="match status" value="1"/>
</dbReference>
<dbReference type="Pfam" id="PF13456">
    <property type="entry name" value="RVT_3"/>
    <property type="match status" value="1"/>
</dbReference>
<name>A0A438FGF7_VITVI</name>
<evidence type="ECO:0000313" key="2">
    <source>
        <dbReference type="EMBL" id="RVW59048.1"/>
    </source>
</evidence>
<protein>
    <recommendedName>
        <fullName evidence="1">RNase H type-1 domain-containing protein</fullName>
    </recommendedName>
</protein>
<dbReference type="AlphaFoldDB" id="A0A438FGF7"/>
<sequence>MADKDDAIPPPTGFIYDQNIGKMVKPMKKEVEKMEVDELPQGLPEEGFAGHPVGSHECTEEVRVARKALETSPSLEAKSKNYDPNFVVLALPRQKSRKAVRPGRVATIRQKEAMATRKVLETGSNSGDKGKDFDPNFAVLALPCQNSRKAAAPGRVAAEASFVRAKESSWCPPPPVVRDFRGDLIAAMSRKVKYGSFPQSIEALAISLGLRFGHDLGLTRVFMEGDSAKLGRDLCSKTSYPLLNKESIEKYEIFKFAYVEEEANLVAHKLACYAVRLEDFIVWMEDPPDLL</sequence>
<dbReference type="PANTHER" id="PTHR47074">
    <property type="entry name" value="BNAC02G40300D PROTEIN"/>
    <property type="match status" value="1"/>
</dbReference>
<organism evidence="2 3">
    <name type="scientific">Vitis vinifera</name>
    <name type="common">Grape</name>
    <dbReference type="NCBI Taxonomy" id="29760"/>
    <lineage>
        <taxon>Eukaryota</taxon>
        <taxon>Viridiplantae</taxon>
        <taxon>Streptophyta</taxon>
        <taxon>Embryophyta</taxon>
        <taxon>Tracheophyta</taxon>
        <taxon>Spermatophyta</taxon>
        <taxon>Magnoliopsida</taxon>
        <taxon>eudicotyledons</taxon>
        <taxon>Gunneridae</taxon>
        <taxon>Pentapetalae</taxon>
        <taxon>rosids</taxon>
        <taxon>Vitales</taxon>
        <taxon>Vitaceae</taxon>
        <taxon>Viteae</taxon>
        <taxon>Vitis</taxon>
    </lineage>
</organism>
<reference evidence="2 3" key="1">
    <citation type="journal article" date="2018" name="PLoS Genet.">
        <title>Population sequencing reveals clonal diversity and ancestral inbreeding in the grapevine cultivar Chardonnay.</title>
        <authorList>
            <person name="Roach M.J."/>
            <person name="Johnson D.L."/>
            <person name="Bohlmann J."/>
            <person name="van Vuuren H.J."/>
            <person name="Jones S.J."/>
            <person name="Pretorius I.S."/>
            <person name="Schmidt S.A."/>
            <person name="Borneman A.R."/>
        </authorList>
    </citation>
    <scope>NUCLEOTIDE SEQUENCE [LARGE SCALE GENOMIC DNA]</scope>
    <source>
        <strain evidence="3">cv. Chardonnay</strain>
        <tissue evidence="2">Leaf</tissue>
    </source>
</reference>
<accession>A0A438FGF7</accession>
<dbReference type="GO" id="GO:0004523">
    <property type="term" value="F:RNA-DNA hybrid ribonuclease activity"/>
    <property type="evidence" value="ECO:0007669"/>
    <property type="project" value="InterPro"/>
</dbReference>
<dbReference type="GO" id="GO:0003676">
    <property type="term" value="F:nucleic acid binding"/>
    <property type="evidence" value="ECO:0007669"/>
    <property type="project" value="InterPro"/>
</dbReference>
<evidence type="ECO:0000313" key="3">
    <source>
        <dbReference type="Proteomes" id="UP000288805"/>
    </source>
</evidence>
<proteinExistence type="predicted"/>
<feature type="domain" description="RNase H type-1" evidence="1">
    <location>
        <begin position="176"/>
        <end position="272"/>
    </location>
</feature>
<dbReference type="EMBL" id="QGNW01000911">
    <property type="protein sequence ID" value="RVW59048.1"/>
    <property type="molecule type" value="Genomic_DNA"/>
</dbReference>